<keyword evidence="1" id="KW-0808">Transferase</keyword>
<reference evidence="1" key="1">
    <citation type="submission" date="2019-09" db="EMBL/GenBank/DDBJ databases">
        <title>Characterisation of the sponge microbiome using genome-centric metagenomics.</title>
        <authorList>
            <person name="Engelberts J.P."/>
            <person name="Robbins S.J."/>
            <person name="De Goeij J.M."/>
            <person name="Aranda M."/>
            <person name="Bell S.C."/>
            <person name="Webster N.S."/>
        </authorList>
    </citation>
    <scope>NUCLEOTIDE SEQUENCE</scope>
    <source>
        <strain evidence="1">SB0662_bin_9</strain>
    </source>
</reference>
<sequence length="140" mass="16492">MTINTDFLVRCIHTLEEAFTQLREFEVGHSFYDIFRAASVKEFELILEQSGKLLRKRLRPFFASHRQVDRLTFKDVFRHAVRHDLISVAACERWFAYREHRNDTAHEYGERFAEATLKLLPDFISDAKELARVITEGGDD</sequence>
<evidence type="ECO:0000313" key="1">
    <source>
        <dbReference type="EMBL" id="MYD90145.1"/>
    </source>
</evidence>
<name>A0A6B1DTM9_9CHLR</name>
<comment type="caution">
    <text evidence="1">The sequence shown here is derived from an EMBL/GenBank/DDBJ whole genome shotgun (WGS) entry which is preliminary data.</text>
</comment>
<gene>
    <name evidence="1" type="ORF">F4Y08_07365</name>
</gene>
<organism evidence="1">
    <name type="scientific">Caldilineaceae bacterium SB0662_bin_9</name>
    <dbReference type="NCBI Taxonomy" id="2605258"/>
    <lineage>
        <taxon>Bacteria</taxon>
        <taxon>Bacillati</taxon>
        <taxon>Chloroflexota</taxon>
        <taxon>Caldilineae</taxon>
        <taxon>Caldilineales</taxon>
        <taxon>Caldilineaceae</taxon>
    </lineage>
</organism>
<proteinExistence type="predicted"/>
<protein>
    <submittedName>
        <fullName evidence="1">Nucleotidyltransferase</fullName>
    </submittedName>
</protein>
<dbReference type="AlphaFoldDB" id="A0A6B1DTM9"/>
<dbReference type="SUPFAM" id="SSF81593">
    <property type="entry name" value="Nucleotidyltransferase substrate binding subunit/domain"/>
    <property type="match status" value="1"/>
</dbReference>
<dbReference type="GO" id="GO:0016740">
    <property type="term" value="F:transferase activity"/>
    <property type="evidence" value="ECO:0007669"/>
    <property type="project" value="UniProtKB-KW"/>
</dbReference>
<dbReference type="InterPro" id="IPR010235">
    <property type="entry name" value="HepT"/>
</dbReference>
<dbReference type="EMBL" id="VXPY01000051">
    <property type="protein sequence ID" value="MYD90145.1"/>
    <property type="molecule type" value="Genomic_DNA"/>
</dbReference>
<dbReference type="Pfam" id="PF08780">
    <property type="entry name" value="NTase_sub_bind"/>
    <property type="match status" value="1"/>
</dbReference>
<accession>A0A6B1DTM9</accession>
<dbReference type="Gene3D" id="1.20.120.330">
    <property type="entry name" value="Nucleotidyltransferases domain 2"/>
    <property type="match status" value="1"/>
</dbReference>